<evidence type="ECO:0008006" key="3">
    <source>
        <dbReference type="Google" id="ProtNLM"/>
    </source>
</evidence>
<protein>
    <recommendedName>
        <fullName evidence="3">LTD domain-containing protein</fullName>
    </recommendedName>
</protein>
<dbReference type="RefSeq" id="WP_079208496.1">
    <property type="nucleotide sequence ID" value="NZ_MVGR01000004.1"/>
</dbReference>
<comment type="caution">
    <text evidence="1">The sequence shown here is derived from an EMBL/GenBank/DDBJ whole genome shotgun (WGS) entry which is preliminary data.</text>
</comment>
<dbReference type="EMBL" id="MVGR01000004">
    <property type="protein sequence ID" value="OPF17373.1"/>
    <property type="molecule type" value="Genomic_DNA"/>
</dbReference>
<dbReference type="InterPro" id="IPR036415">
    <property type="entry name" value="Lamin_tail_dom_sf"/>
</dbReference>
<proteinExistence type="predicted"/>
<dbReference type="Proteomes" id="UP000189835">
    <property type="component" value="Unassembled WGS sequence"/>
</dbReference>
<evidence type="ECO:0000313" key="2">
    <source>
        <dbReference type="Proteomes" id="UP000189835"/>
    </source>
</evidence>
<evidence type="ECO:0000313" key="1">
    <source>
        <dbReference type="EMBL" id="OPF17373.1"/>
    </source>
</evidence>
<organism evidence="1 2">
    <name type="scientific">Microcystis aeruginosa KW</name>
    <dbReference type="NCBI Taxonomy" id="1960155"/>
    <lineage>
        <taxon>Bacteria</taxon>
        <taxon>Bacillati</taxon>
        <taxon>Cyanobacteriota</taxon>
        <taxon>Cyanophyceae</taxon>
        <taxon>Oscillatoriophycideae</taxon>
        <taxon>Chroococcales</taxon>
        <taxon>Microcystaceae</taxon>
        <taxon>Microcystis</taxon>
    </lineage>
</organism>
<dbReference type="SUPFAM" id="SSF74853">
    <property type="entry name" value="Lamin A/C globular tail domain"/>
    <property type="match status" value="1"/>
</dbReference>
<gene>
    <name evidence="1" type="ORF">B1L04_15270</name>
</gene>
<reference evidence="1 2" key="1">
    <citation type="submission" date="2017-02" db="EMBL/GenBank/DDBJ databases">
        <title>Genome sequence of Microcystis aeruginosa KW.</title>
        <authorList>
            <person name="Oh H.-M."/>
            <person name="Ahn C.-Y."/>
            <person name="Jeong H."/>
            <person name="Srivastava A."/>
            <person name="Lee H.-G."/>
            <person name="Kang S.-R."/>
        </authorList>
    </citation>
    <scope>NUCLEOTIDE SEQUENCE [LARGE SCALE GENOMIC DNA]</scope>
    <source>
        <strain evidence="1 2">KW</strain>
    </source>
</reference>
<dbReference type="Pfam" id="PF10042">
    <property type="entry name" value="DUF2278"/>
    <property type="match status" value="1"/>
</dbReference>
<name>A0A1V4BSA1_MICAE</name>
<sequence>MSLATYGVLKCRALERKIDPQTDPSPHYQVLVSDGQKKHRIAINVKSQESPSDLLYLVNDAFQHPILNQLANFSLGFHKLESQPGGVALDFIRGNLFRPEDMKPLPPDVPGPGNDLKELIDLYLQRAIQAEDAILYAFGASWGPEPTNPDQYFDFVPGSGIHDLHMNQGSVGRFQKDNGVYQDGALLIHFPSRNQWIGIFLAFQSQSFHTDDRTGDAITEVPVEAAVRILAALVNPLGADPGKESVTLINVSPDAVDLKGWALADKQKRKSRLQDIRLKAGGIVTVPLSGADAQLSNEGGIITLLNARSIKVHGVSYTKEQAQKQGWTLLF</sequence>
<dbReference type="AlphaFoldDB" id="A0A1V4BSA1"/>
<accession>A0A1V4BSA1</accession>
<dbReference type="Gene3D" id="2.60.40.1260">
    <property type="entry name" value="Lamin Tail domain"/>
    <property type="match status" value="1"/>
</dbReference>
<dbReference type="InterPro" id="IPR019268">
    <property type="entry name" value="DUF2278"/>
</dbReference>